<dbReference type="InterPro" id="IPR036188">
    <property type="entry name" value="FAD/NAD-bd_sf"/>
</dbReference>
<feature type="domain" description="Glutaredoxin" evidence="5">
    <location>
        <begin position="6"/>
        <end position="64"/>
    </location>
</feature>
<evidence type="ECO:0000256" key="2">
    <source>
        <dbReference type="ARBA" id="ARBA00011738"/>
    </source>
</evidence>
<evidence type="ECO:0000256" key="4">
    <source>
        <dbReference type="ARBA" id="ARBA00023002"/>
    </source>
</evidence>
<feature type="domain" description="FAD/NAD(P)-binding" evidence="6">
    <location>
        <begin position="116"/>
        <end position="400"/>
    </location>
</feature>
<dbReference type="Pfam" id="PF07992">
    <property type="entry name" value="Pyr_redox_2"/>
    <property type="match status" value="1"/>
</dbReference>
<dbReference type="Proteomes" id="UP000282892">
    <property type="component" value="Chromosome"/>
</dbReference>
<dbReference type="SUPFAM" id="SSF51905">
    <property type="entry name" value="FAD/NAD(P)-binding domain"/>
    <property type="match status" value="1"/>
</dbReference>
<dbReference type="InterPro" id="IPR050097">
    <property type="entry name" value="Ferredoxin-NADP_redctase_2"/>
</dbReference>
<dbReference type="InterPro" id="IPR011767">
    <property type="entry name" value="GLR_AS"/>
</dbReference>
<dbReference type="PRINTS" id="PR00368">
    <property type="entry name" value="FADPNR"/>
</dbReference>
<dbReference type="InterPro" id="IPR023753">
    <property type="entry name" value="FAD/NAD-binding_dom"/>
</dbReference>
<dbReference type="KEGG" id="nmk:CHR53_22180"/>
<comment type="subunit">
    <text evidence="2">Homodimer.</text>
</comment>
<sequence length="423" mass="46312">MANPEIIVYSSTGCPYCEKVKTYLKEHGFEYEERNASIHKEYFDQLKERKIYGTPATFINGKLVLGFQEKKFIKLLGLSEAEAKPAAAAPQQESNEENANSIFKPVTDRVLEEVFDFVTIGGGPAGASAAVYAARGKMKTLVIDKAPKAGTLAITHKIANYPGVREELTGLELLTRMQAQAKDFGAEFIRSNVLSVDFSDEIKKIEVAEGTIKAKSVFIAVGAKAPSSKIKGEEEFTGRGVSYCSTCDAAFYQDQVVVVMGDNEEAVHEAETLAKYCKTVKLLIPVVKLKGDVDLSGLEAKPNVEIYKRHRIRDIQGTDSVEKIVVLNDKREEEIWAVDGVFLYLGGLKPGTDFLKDAVKRDEEGYVAVDENLRTSVDGVFAGGDARRTLVKQAVISAADGAIAALGAEQHVNKRKTLRPQYS</sequence>
<dbReference type="AlphaFoldDB" id="A0A3T0I2Z7"/>
<evidence type="ECO:0000313" key="7">
    <source>
        <dbReference type="EMBL" id="AZU63738.1"/>
    </source>
</evidence>
<comment type="cofactor">
    <cofactor evidence="1">
        <name>FAD</name>
        <dbReference type="ChEBI" id="CHEBI:57692"/>
    </cofactor>
</comment>
<evidence type="ECO:0000256" key="1">
    <source>
        <dbReference type="ARBA" id="ARBA00001974"/>
    </source>
</evidence>
<evidence type="ECO:0000259" key="6">
    <source>
        <dbReference type="Pfam" id="PF07992"/>
    </source>
</evidence>
<evidence type="ECO:0000313" key="8">
    <source>
        <dbReference type="Proteomes" id="UP000282892"/>
    </source>
</evidence>
<name>A0A3T0I2Z7_9BACI</name>
<dbReference type="SUPFAM" id="SSF52833">
    <property type="entry name" value="Thioredoxin-like"/>
    <property type="match status" value="1"/>
</dbReference>
<dbReference type="PRINTS" id="PR00469">
    <property type="entry name" value="PNDRDTASEII"/>
</dbReference>
<keyword evidence="3" id="KW-0285">Flavoprotein</keyword>
<protein>
    <submittedName>
        <fullName evidence="7">Pyridine nucleotide-disulfide oxidoreductase</fullName>
    </submittedName>
</protein>
<reference evidence="7 8" key="1">
    <citation type="submission" date="2017-07" db="EMBL/GenBank/DDBJ databases">
        <title>The complete genome sequence of Bacillus mesonae strain H20-5, an efficient strain improving plant abiotic stress resistance.</title>
        <authorList>
            <person name="Kim S.Y."/>
            <person name="Song H."/>
            <person name="Sang M.K."/>
            <person name="Weon H.-Y."/>
            <person name="Song J."/>
        </authorList>
    </citation>
    <scope>NUCLEOTIDE SEQUENCE [LARGE SCALE GENOMIC DNA]</scope>
    <source>
        <strain evidence="7 8">H20-5</strain>
    </source>
</reference>
<gene>
    <name evidence="7" type="ORF">CHR53_22180</name>
</gene>
<dbReference type="Gene3D" id="3.40.30.10">
    <property type="entry name" value="Glutaredoxin"/>
    <property type="match status" value="1"/>
</dbReference>
<organism evidence="7 8">
    <name type="scientific">Neobacillus mesonae</name>
    <dbReference type="NCBI Taxonomy" id="1193713"/>
    <lineage>
        <taxon>Bacteria</taxon>
        <taxon>Bacillati</taxon>
        <taxon>Bacillota</taxon>
        <taxon>Bacilli</taxon>
        <taxon>Bacillales</taxon>
        <taxon>Bacillaceae</taxon>
        <taxon>Neobacillus</taxon>
    </lineage>
</organism>
<dbReference type="GO" id="GO:0016491">
    <property type="term" value="F:oxidoreductase activity"/>
    <property type="evidence" value="ECO:0007669"/>
    <property type="project" value="UniProtKB-KW"/>
</dbReference>
<evidence type="ECO:0000259" key="5">
    <source>
        <dbReference type="Pfam" id="PF00462"/>
    </source>
</evidence>
<dbReference type="EMBL" id="CP022572">
    <property type="protein sequence ID" value="AZU63738.1"/>
    <property type="molecule type" value="Genomic_DNA"/>
</dbReference>
<accession>A0A3T0I2Z7</accession>
<evidence type="ECO:0000256" key="3">
    <source>
        <dbReference type="ARBA" id="ARBA00022630"/>
    </source>
</evidence>
<dbReference type="Pfam" id="PF00462">
    <property type="entry name" value="Glutaredoxin"/>
    <property type="match status" value="1"/>
</dbReference>
<dbReference type="OrthoDB" id="9795531at2"/>
<keyword evidence="4" id="KW-0560">Oxidoreductase</keyword>
<dbReference type="InterPro" id="IPR002109">
    <property type="entry name" value="Glutaredoxin"/>
</dbReference>
<dbReference type="RefSeq" id="WP_084797657.1">
    <property type="nucleotide sequence ID" value="NZ_CP022572.1"/>
</dbReference>
<dbReference type="Gene3D" id="3.50.50.60">
    <property type="entry name" value="FAD/NAD(P)-binding domain"/>
    <property type="match status" value="2"/>
</dbReference>
<keyword evidence="8" id="KW-1185">Reference proteome</keyword>
<dbReference type="PROSITE" id="PS51354">
    <property type="entry name" value="GLUTAREDOXIN_2"/>
    <property type="match status" value="1"/>
</dbReference>
<proteinExistence type="predicted"/>
<dbReference type="STRING" id="1193713.GCA_001636315_01330"/>
<dbReference type="CDD" id="cd02976">
    <property type="entry name" value="NrdH"/>
    <property type="match status" value="1"/>
</dbReference>
<dbReference type="PANTHER" id="PTHR48105">
    <property type="entry name" value="THIOREDOXIN REDUCTASE 1-RELATED-RELATED"/>
    <property type="match status" value="1"/>
</dbReference>
<dbReference type="PROSITE" id="PS00195">
    <property type="entry name" value="GLUTAREDOXIN_1"/>
    <property type="match status" value="1"/>
</dbReference>
<dbReference type="InterPro" id="IPR036249">
    <property type="entry name" value="Thioredoxin-like_sf"/>
</dbReference>